<feature type="signal peptide" evidence="2">
    <location>
        <begin position="1"/>
        <end position="20"/>
    </location>
</feature>
<evidence type="ECO:0000256" key="1">
    <source>
        <dbReference type="ARBA" id="ARBA00022729"/>
    </source>
</evidence>
<keyword evidence="1 2" id="KW-0732">Signal</keyword>
<dbReference type="EMBL" id="KN832975">
    <property type="protein sequence ID" value="KIM89189.1"/>
    <property type="molecule type" value="Genomic_DNA"/>
</dbReference>
<dbReference type="OrthoDB" id="406505at2759"/>
<evidence type="ECO:0000256" key="2">
    <source>
        <dbReference type="SAM" id="SignalP"/>
    </source>
</evidence>
<accession>A0A0C3GBU1</accession>
<dbReference type="PANTHER" id="PTHR31836:SF28">
    <property type="entry name" value="SRCR DOMAIN-CONTAINING PROTEIN-RELATED"/>
    <property type="match status" value="1"/>
</dbReference>
<evidence type="ECO:0000313" key="4">
    <source>
        <dbReference type="EMBL" id="KIM89189.1"/>
    </source>
</evidence>
<reference evidence="5" key="2">
    <citation type="submission" date="2015-01" db="EMBL/GenBank/DDBJ databases">
        <title>Evolutionary Origins and Diversification of the Mycorrhizal Mutualists.</title>
        <authorList>
            <consortium name="DOE Joint Genome Institute"/>
            <consortium name="Mycorrhizal Genomics Consortium"/>
            <person name="Kohler A."/>
            <person name="Kuo A."/>
            <person name="Nagy L.G."/>
            <person name="Floudas D."/>
            <person name="Copeland A."/>
            <person name="Barry K.W."/>
            <person name="Cichocki N."/>
            <person name="Veneault-Fourrey C."/>
            <person name="LaButti K."/>
            <person name="Lindquist E.A."/>
            <person name="Lipzen A."/>
            <person name="Lundell T."/>
            <person name="Morin E."/>
            <person name="Murat C."/>
            <person name="Riley R."/>
            <person name="Ohm R."/>
            <person name="Sun H."/>
            <person name="Tunlid A."/>
            <person name="Henrissat B."/>
            <person name="Grigoriev I.V."/>
            <person name="Hibbett D.S."/>
            <person name="Martin F."/>
        </authorList>
    </citation>
    <scope>NUCLEOTIDE SEQUENCE [LARGE SCALE GENOMIC DNA]</scope>
    <source>
        <strain evidence="5">F 1598</strain>
    </source>
</reference>
<dbReference type="InterPro" id="IPR051477">
    <property type="entry name" value="Expansin_CellWall"/>
</dbReference>
<protein>
    <recommendedName>
        <fullName evidence="3">RlpA-like protein double-psi beta-barrel domain-containing protein</fullName>
    </recommendedName>
</protein>
<dbReference type="InterPro" id="IPR036908">
    <property type="entry name" value="RlpA-like_sf"/>
</dbReference>
<organism evidence="4 5">
    <name type="scientific">Piloderma croceum (strain F 1598)</name>
    <dbReference type="NCBI Taxonomy" id="765440"/>
    <lineage>
        <taxon>Eukaryota</taxon>
        <taxon>Fungi</taxon>
        <taxon>Dikarya</taxon>
        <taxon>Basidiomycota</taxon>
        <taxon>Agaricomycotina</taxon>
        <taxon>Agaricomycetes</taxon>
        <taxon>Agaricomycetidae</taxon>
        <taxon>Atheliales</taxon>
        <taxon>Atheliaceae</taxon>
        <taxon>Piloderma</taxon>
    </lineage>
</organism>
<dbReference type="STRING" id="765440.A0A0C3GBU1"/>
<feature type="domain" description="RlpA-like protein double-psi beta-barrel" evidence="3">
    <location>
        <begin position="43"/>
        <end position="130"/>
    </location>
</feature>
<proteinExistence type="predicted"/>
<dbReference type="HOGENOM" id="CLU_047639_6_0_1"/>
<keyword evidence="5" id="KW-1185">Reference proteome</keyword>
<gene>
    <name evidence="4" type="ORF">PILCRDRAFT_813101</name>
</gene>
<feature type="chain" id="PRO_5002164535" description="RlpA-like protein double-psi beta-barrel domain-containing protein" evidence="2">
    <location>
        <begin position="21"/>
        <end position="140"/>
    </location>
</feature>
<dbReference type="CDD" id="cd22191">
    <property type="entry name" value="DPBB_RlpA_EXP_N-like"/>
    <property type="match status" value="1"/>
</dbReference>
<sequence>MSRLALLCMFLCTIFAITFASPLPFNATATATAELAKRTNHYGTATYFDAGLGACGYHDTGSDHIVAMGINHYKGYCNRWIQVTNTDNGKTVTAKIRDLCESCADSNRIDMSTSAFSAIGAKSEGVLNVVWHYEAEGWSP</sequence>
<evidence type="ECO:0000313" key="5">
    <source>
        <dbReference type="Proteomes" id="UP000054166"/>
    </source>
</evidence>
<dbReference type="InParanoid" id="A0A0C3GBU1"/>
<dbReference type="AlphaFoldDB" id="A0A0C3GBU1"/>
<evidence type="ECO:0000259" key="3">
    <source>
        <dbReference type="Pfam" id="PF03330"/>
    </source>
</evidence>
<dbReference type="Gene3D" id="2.40.40.10">
    <property type="entry name" value="RlpA-like domain"/>
    <property type="match status" value="1"/>
</dbReference>
<dbReference type="InterPro" id="IPR009009">
    <property type="entry name" value="RlpA-like_DPBB"/>
</dbReference>
<name>A0A0C3GBU1_PILCF</name>
<dbReference type="SUPFAM" id="SSF50685">
    <property type="entry name" value="Barwin-like endoglucanases"/>
    <property type="match status" value="1"/>
</dbReference>
<dbReference type="Proteomes" id="UP000054166">
    <property type="component" value="Unassembled WGS sequence"/>
</dbReference>
<dbReference type="PANTHER" id="PTHR31836">
    <property type="match status" value="1"/>
</dbReference>
<dbReference type="Pfam" id="PF03330">
    <property type="entry name" value="DPBB_1"/>
    <property type="match status" value="1"/>
</dbReference>
<reference evidence="4 5" key="1">
    <citation type="submission" date="2014-04" db="EMBL/GenBank/DDBJ databases">
        <authorList>
            <consortium name="DOE Joint Genome Institute"/>
            <person name="Kuo A."/>
            <person name="Tarkka M."/>
            <person name="Buscot F."/>
            <person name="Kohler A."/>
            <person name="Nagy L.G."/>
            <person name="Floudas D."/>
            <person name="Copeland A."/>
            <person name="Barry K.W."/>
            <person name="Cichocki N."/>
            <person name="Veneault-Fourrey C."/>
            <person name="LaButti K."/>
            <person name="Lindquist E.A."/>
            <person name="Lipzen A."/>
            <person name="Lundell T."/>
            <person name="Morin E."/>
            <person name="Murat C."/>
            <person name="Sun H."/>
            <person name="Tunlid A."/>
            <person name="Henrissat B."/>
            <person name="Grigoriev I.V."/>
            <person name="Hibbett D.S."/>
            <person name="Martin F."/>
            <person name="Nordberg H.P."/>
            <person name="Cantor M.N."/>
            <person name="Hua S.X."/>
        </authorList>
    </citation>
    <scope>NUCLEOTIDE SEQUENCE [LARGE SCALE GENOMIC DNA]</scope>
    <source>
        <strain evidence="4 5">F 1598</strain>
    </source>
</reference>